<dbReference type="GO" id="GO:0090313">
    <property type="term" value="P:regulation of protein targeting to membrane"/>
    <property type="evidence" value="ECO:0007669"/>
    <property type="project" value="TreeGrafter"/>
</dbReference>
<accession>A0A212RTV0</accession>
<feature type="domain" description="AsmA" evidence="1">
    <location>
        <begin position="320"/>
        <end position="508"/>
    </location>
</feature>
<keyword evidence="3" id="KW-1185">Reference proteome</keyword>
<dbReference type="Pfam" id="PF05170">
    <property type="entry name" value="AsmA"/>
    <property type="match status" value="1"/>
</dbReference>
<evidence type="ECO:0000313" key="3">
    <source>
        <dbReference type="Proteomes" id="UP000198418"/>
    </source>
</evidence>
<dbReference type="GO" id="GO:0005886">
    <property type="term" value="C:plasma membrane"/>
    <property type="evidence" value="ECO:0007669"/>
    <property type="project" value="TreeGrafter"/>
</dbReference>
<evidence type="ECO:0000259" key="1">
    <source>
        <dbReference type="Pfam" id="PF05170"/>
    </source>
</evidence>
<organism evidence="2 3">
    <name type="scientific">Rhodoblastus acidophilus</name>
    <name type="common">Rhodopseudomonas acidophila</name>
    <dbReference type="NCBI Taxonomy" id="1074"/>
    <lineage>
        <taxon>Bacteria</taxon>
        <taxon>Pseudomonadati</taxon>
        <taxon>Pseudomonadota</taxon>
        <taxon>Alphaproteobacteria</taxon>
        <taxon>Hyphomicrobiales</taxon>
        <taxon>Rhodoblastaceae</taxon>
        <taxon>Rhodoblastus</taxon>
    </lineage>
</organism>
<evidence type="ECO:0000313" key="2">
    <source>
        <dbReference type="EMBL" id="SNB75953.1"/>
    </source>
</evidence>
<reference evidence="3" key="1">
    <citation type="submission" date="2017-06" db="EMBL/GenBank/DDBJ databases">
        <authorList>
            <person name="Varghese N."/>
            <person name="Submissions S."/>
        </authorList>
    </citation>
    <scope>NUCLEOTIDE SEQUENCE [LARGE SCALE GENOMIC DNA]</scope>
    <source>
        <strain evidence="3">DSM 137</strain>
    </source>
</reference>
<dbReference type="PANTHER" id="PTHR30441">
    <property type="entry name" value="DUF748 DOMAIN-CONTAINING PROTEIN"/>
    <property type="match status" value="1"/>
</dbReference>
<dbReference type="Proteomes" id="UP000198418">
    <property type="component" value="Unassembled WGS sequence"/>
</dbReference>
<name>A0A212RTV0_RHOAC</name>
<sequence>MVAASAVGLLGLAAAPWTVSQTAQISALEQQIRQRAGLSLAHHGRSVFAVLPRPHIRIYEPQLRDADGELMVSASSLRVDLGFGGLLTGTLDLARAVLADAIFTVDAARLPAALTTVSARSIDGLGDLEVTHGKIFVRRAGVERPEIAADDIGARLEWSRAGAPLSLTGQARLPAMGEDHAPSRFALWTAQPDRLLGGGASAITLRFEDEGLQVVINGALTLAQAPRFEGQVAASAASLRTAAGWVGVPMPLPGPYRDARLKADAILESGQLGLTNLTISVDGNALDGAASIRFDGQRPSAAATLASASINFTPMFEDYPAAEANGQWARETFPPARLNAADLDLRLSAKRARLGDLQFEDAALSIILKNGRLDLSLAQARAYSGVARARAVVAESEAGLDIRGSLSAEKLDIAPLLWDAAKRQILTGAVGLAASFETSGNCFADLAARLDARGDFSVAAGEIYGLDLDLAFRRMERRPLSVGADLRSGRTPFDGLSAKFNVVQGVADVEEGAARGGAVALFYSGRLNVAERSVDLHVNASRADAEGTALQFGFNIAGAWDEPAVTLDAEGLIRRSDAAAPLLPAPRPAPPN</sequence>
<gene>
    <name evidence="2" type="ORF">SAMN06265338_10770</name>
</gene>
<proteinExistence type="predicted"/>
<dbReference type="InterPro" id="IPR052894">
    <property type="entry name" value="AsmA-related"/>
</dbReference>
<protein>
    <submittedName>
        <fullName evidence="2">AsmA protein</fullName>
    </submittedName>
</protein>
<dbReference type="InterPro" id="IPR007844">
    <property type="entry name" value="AsmA"/>
</dbReference>
<dbReference type="PANTHER" id="PTHR30441:SF4">
    <property type="entry name" value="PROTEIN ASMA"/>
    <property type="match status" value="1"/>
</dbReference>
<dbReference type="EMBL" id="FYDG01000007">
    <property type="protein sequence ID" value="SNB75953.1"/>
    <property type="molecule type" value="Genomic_DNA"/>
</dbReference>
<dbReference type="AlphaFoldDB" id="A0A212RTV0"/>